<evidence type="ECO:0000313" key="8">
    <source>
        <dbReference type="EMBL" id="QCR07689.1"/>
    </source>
</evidence>
<dbReference type="Pfam" id="PF12951">
    <property type="entry name" value="PATR"/>
    <property type="match status" value="1"/>
</dbReference>
<keyword evidence="5 6" id="KW-0720">Serine protease</keyword>
<dbReference type="GO" id="GO:0004252">
    <property type="term" value="F:serine-type endopeptidase activity"/>
    <property type="evidence" value="ECO:0007669"/>
    <property type="project" value="UniProtKB-UniRule"/>
</dbReference>
<dbReference type="KEGG" id="brb:EH207_03535"/>
<dbReference type="InterPro" id="IPR050131">
    <property type="entry name" value="Peptidase_S8_subtilisin-like"/>
</dbReference>
<feature type="active site" description="Charge relay system" evidence="6">
    <location>
        <position position="109"/>
    </location>
</feature>
<keyword evidence="4 6" id="KW-0378">Hydrolase</keyword>
<sequence>MVLPVTLKTTMESNMDIFSRVIPGSEHGSHASCKNVICRKTKFSQWPQWWTSALLVMACLPVTPSRAATADDFRTPEYLINGASLDSMQAADAYAQGASGRGVTVGIIDLGADLSGREFLGRADARTRWLSAPVDRIPHGRYVAGVIGAAKDDAGVHGIAYNANLLALGSDMGVSSLAQAMLEIAKYPDVKIINNSWGFAIYYDAMNSYSPKTKKEIDNILVPGFTELAEGITSRGKLMVFSAGNEGHLTPALLAGLPTWLDVTGKENRIGNNWLSVMSYNPRQSSNSVAFIAPFTNLAQGASEYSLLAPGVGVSTTSNGETYETLNGTSFSAPYVTGVGALVSEVFPYMDGKQIADVLLSTATPLRGDTLPEAVMLQNIEYDGDLNEVGASLKFYSYRRDITVTDEEVDVLLDSLTSDKTPEEVKERIRGMILTASREQNVIVLPEDEYQSLFGQGIVNANRAVQGPGALNARRLAESDIGGGATGGDYALYGIDTQGMDSTWGNDITQIRNKNPQSALFGRDVGLNKQGDGTLYLTGDNTYAGPTIVQGGEVVVGKVAGGTGSLAGDVWVKTDAKLGGHGRIAGSVTLDSGATLSPGNSIGTLTVGSVTFNQGSTYTFEIDAQGRSDGLVVTKDAHLAGTVAISGSNSPLLLGDRFRLLDVGGELTGKFDSLSSARQSVFLTDALSYSGQHAYLDVVRNNRPFSEVAQSRNQSAVAQGIEGQESGRVFEAIANSTSEEASRDAFDNLSGEIYAASRAALFQRSRYVRDAINSSMHEGKADTLWLSQWANEGSVDEQSGFAKATNHGYGFLIGNGRQVGTDSTLGFAIGSEKSKIKVDERASSVDVTTYHIASYFGTTKWGVDVRAGMEYSYLDMATERSITVPGLENRVKAEYRGHLAQGFVEGSHRFSLNDNFSLEPYGNTAYVWQGMPGARENGGPAALSWGKQTDSVVFSTLGLRSEARFAAPLPVAFYMDAGYQRRMTSDDNQMRMRFAQGDEFTIESGSVDRDTLLLRTGVSLGMTRNGKLSLGYQGVLGENSRDDSVRVQLGIKF</sequence>
<dbReference type="Proteomes" id="UP000299580">
    <property type="component" value="Chromosome"/>
</dbReference>
<dbReference type="OrthoDB" id="9780507at2"/>
<proteinExistence type="inferred from homology"/>
<evidence type="ECO:0000256" key="2">
    <source>
        <dbReference type="ARBA" id="ARBA00022670"/>
    </source>
</evidence>
<dbReference type="InterPro" id="IPR013425">
    <property type="entry name" value="Autotrns_rpt"/>
</dbReference>
<feature type="active site" description="Charge relay system" evidence="6">
    <location>
        <position position="330"/>
    </location>
</feature>
<dbReference type="PROSITE" id="PS51892">
    <property type="entry name" value="SUBTILASE"/>
    <property type="match status" value="1"/>
</dbReference>
<dbReference type="InterPro" id="IPR023828">
    <property type="entry name" value="Peptidase_S8_Ser-AS"/>
</dbReference>
<reference evidence="8 9" key="1">
    <citation type="submission" date="2018-11" db="EMBL/GenBank/DDBJ databases">
        <title>Genome sequences of Brenneria nigrifluens and Brenneria rubrifaciens.</title>
        <authorList>
            <person name="Poret-Peterson A.T."/>
            <person name="McClean A.E."/>
            <person name="Kluepfel D.A."/>
        </authorList>
    </citation>
    <scope>NUCLEOTIDE SEQUENCE [LARGE SCALE GENOMIC DNA]</scope>
    <source>
        <strain evidence="8 9">6D370</strain>
    </source>
</reference>
<dbReference type="SUPFAM" id="SSF103515">
    <property type="entry name" value="Autotransporter"/>
    <property type="match status" value="1"/>
</dbReference>
<feature type="active site" description="Charge relay system" evidence="6">
    <location>
        <position position="139"/>
    </location>
</feature>
<dbReference type="PANTHER" id="PTHR43806:SF11">
    <property type="entry name" value="CEREVISIN-RELATED"/>
    <property type="match status" value="1"/>
</dbReference>
<gene>
    <name evidence="8" type="ORF">EH207_03535</name>
</gene>
<dbReference type="GO" id="GO:0006508">
    <property type="term" value="P:proteolysis"/>
    <property type="evidence" value="ECO:0007669"/>
    <property type="project" value="UniProtKB-KW"/>
</dbReference>
<dbReference type="InterPro" id="IPR011050">
    <property type="entry name" value="Pectin_lyase_fold/virulence"/>
</dbReference>
<organism evidence="8 9">
    <name type="scientific">Brenneria rubrifaciens</name>
    <dbReference type="NCBI Taxonomy" id="55213"/>
    <lineage>
        <taxon>Bacteria</taxon>
        <taxon>Pseudomonadati</taxon>
        <taxon>Pseudomonadota</taxon>
        <taxon>Gammaproteobacteria</taxon>
        <taxon>Enterobacterales</taxon>
        <taxon>Pectobacteriaceae</taxon>
        <taxon>Brenneria</taxon>
    </lineage>
</organism>
<dbReference type="InterPro" id="IPR034061">
    <property type="entry name" value="Peptidases_S8_Autotransporter"/>
</dbReference>
<accession>A0A4P8QQC2</accession>
<dbReference type="Pfam" id="PF00082">
    <property type="entry name" value="Peptidase_S8"/>
    <property type="match status" value="1"/>
</dbReference>
<dbReference type="InterPro" id="IPR015500">
    <property type="entry name" value="Peptidase_S8_subtilisin-rel"/>
</dbReference>
<dbReference type="PRINTS" id="PR00723">
    <property type="entry name" value="SUBTILISIN"/>
</dbReference>
<dbReference type="SUPFAM" id="SSF51126">
    <property type="entry name" value="Pectin lyase-like"/>
    <property type="match status" value="1"/>
</dbReference>
<evidence type="ECO:0000313" key="9">
    <source>
        <dbReference type="Proteomes" id="UP000299580"/>
    </source>
</evidence>
<dbReference type="Pfam" id="PF03797">
    <property type="entry name" value="Autotransporter"/>
    <property type="match status" value="1"/>
</dbReference>
<evidence type="ECO:0000256" key="3">
    <source>
        <dbReference type="ARBA" id="ARBA00022729"/>
    </source>
</evidence>
<keyword evidence="9" id="KW-1185">Reference proteome</keyword>
<dbReference type="InterPro" id="IPR036852">
    <property type="entry name" value="Peptidase_S8/S53_dom_sf"/>
</dbReference>
<dbReference type="PANTHER" id="PTHR43806">
    <property type="entry name" value="PEPTIDASE S8"/>
    <property type="match status" value="1"/>
</dbReference>
<evidence type="ECO:0000256" key="1">
    <source>
        <dbReference type="ARBA" id="ARBA00011073"/>
    </source>
</evidence>
<keyword evidence="3" id="KW-0732">Signal</keyword>
<dbReference type="AlphaFoldDB" id="A0A4P8QQC2"/>
<dbReference type="Gene3D" id="2.40.128.130">
    <property type="entry name" value="Autotransporter beta-domain"/>
    <property type="match status" value="1"/>
</dbReference>
<name>A0A4P8QQC2_9GAMM</name>
<dbReference type="SUPFAM" id="SSF52743">
    <property type="entry name" value="Subtilisin-like"/>
    <property type="match status" value="1"/>
</dbReference>
<dbReference type="InterPro" id="IPR036709">
    <property type="entry name" value="Autotransporte_beta_dom_sf"/>
</dbReference>
<keyword evidence="2 6" id="KW-0645">Protease</keyword>
<evidence type="ECO:0000259" key="7">
    <source>
        <dbReference type="PROSITE" id="PS51208"/>
    </source>
</evidence>
<protein>
    <submittedName>
        <fullName evidence="8">Autotransporter domain-containing protein</fullName>
    </submittedName>
</protein>
<dbReference type="NCBIfam" id="TIGR02601">
    <property type="entry name" value="autotrns_rpt"/>
    <property type="match status" value="1"/>
</dbReference>
<comment type="similarity">
    <text evidence="1 6">Belongs to the peptidase S8 family.</text>
</comment>
<evidence type="ECO:0000256" key="4">
    <source>
        <dbReference type="ARBA" id="ARBA00022801"/>
    </source>
</evidence>
<dbReference type="InterPro" id="IPR000209">
    <property type="entry name" value="Peptidase_S8/S53_dom"/>
</dbReference>
<evidence type="ECO:0000256" key="5">
    <source>
        <dbReference type="ARBA" id="ARBA00022825"/>
    </source>
</evidence>
<dbReference type="SMART" id="SM00869">
    <property type="entry name" value="Autotransporter"/>
    <property type="match status" value="1"/>
</dbReference>
<dbReference type="PROSITE" id="PS00138">
    <property type="entry name" value="SUBTILASE_SER"/>
    <property type="match status" value="1"/>
</dbReference>
<dbReference type="InterPro" id="IPR005546">
    <property type="entry name" value="Autotransporte_beta"/>
</dbReference>
<evidence type="ECO:0000256" key="6">
    <source>
        <dbReference type="PROSITE-ProRule" id="PRU01240"/>
    </source>
</evidence>
<feature type="domain" description="Autotransporter" evidence="7">
    <location>
        <begin position="777"/>
        <end position="1053"/>
    </location>
</feature>
<dbReference type="PROSITE" id="PS51208">
    <property type="entry name" value="AUTOTRANSPORTER"/>
    <property type="match status" value="1"/>
</dbReference>
<dbReference type="CDD" id="cd04848">
    <property type="entry name" value="Peptidases_S8_Autotransporter_serine_protease_like"/>
    <property type="match status" value="1"/>
</dbReference>
<dbReference type="Gene3D" id="3.40.50.200">
    <property type="entry name" value="Peptidase S8/S53 domain"/>
    <property type="match status" value="1"/>
</dbReference>
<dbReference type="EMBL" id="CP034035">
    <property type="protein sequence ID" value="QCR07689.1"/>
    <property type="molecule type" value="Genomic_DNA"/>
</dbReference>